<accession>A0A6P8Y588</accession>
<dbReference type="Proteomes" id="UP000515158">
    <property type="component" value="Unplaced"/>
</dbReference>
<feature type="region of interest" description="Disordered" evidence="1">
    <location>
        <begin position="244"/>
        <end position="282"/>
    </location>
</feature>
<dbReference type="OrthoDB" id="6408700at2759"/>
<sequence length="282" mass="31931">MSADLSPLPSTCRRSTTTFINPATIAIVGPSCCGKTTLALRMLEHEREMFSSPFEHYFWCLPNGSEPPKEIANRPDFQIHYGVPDGATLPMHSIVFLDDLQTEQGILTQLLYTVHSHHRALTVVSLNHNLFPRNRYQRDLSQSTKYIIACNNPRDAASFFRLALQLEPRRARSLYECYLDACKEPFGYLLCDLTQQAHPALRYRTRLFPSDGGVCVYSSDEDVQRLLRENDGYERFCEDKHAPHASIGESQQGSEEATDEGVEQVRGGLPMRARSECGGWSR</sequence>
<dbReference type="Gene3D" id="3.40.50.300">
    <property type="entry name" value="P-loop containing nucleotide triphosphate hydrolases"/>
    <property type="match status" value="1"/>
</dbReference>
<evidence type="ECO:0000256" key="1">
    <source>
        <dbReference type="SAM" id="MobiDB-lite"/>
    </source>
</evidence>
<evidence type="ECO:0000313" key="3">
    <source>
        <dbReference type="RefSeq" id="XP_034234738.1"/>
    </source>
</evidence>
<dbReference type="RefSeq" id="XP_034234738.1">
    <property type="nucleotide sequence ID" value="XM_034378847.1"/>
</dbReference>
<reference evidence="3" key="1">
    <citation type="submission" date="2025-08" db="UniProtKB">
        <authorList>
            <consortium name="RefSeq"/>
        </authorList>
    </citation>
    <scope>IDENTIFICATION</scope>
    <source>
        <tissue evidence="3">Total insect</tissue>
    </source>
</reference>
<proteinExistence type="predicted"/>
<dbReference type="AlphaFoldDB" id="A0A6P8Y588"/>
<protein>
    <submittedName>
        <fullName evidence="3">Uncharacterized protein LOC117641481 isoform X2</fullName>
    </submittedName>
</protein>
<keyword evidence="2" id="KW-1185">Reference proteome</keyword>
<name>A0A6P8Y588_THRPL</name>
<dbReference type="GeneID" id="117641481"/>
<organism evidence="3">
    <name type="scientific">Thrips palmi</name>
    <name type="common">Melon thrips</name>
    <dbReference type="NCBI Taxonomy" id="161013"/>
    <lineage>
        <taxon>Eukaryota</taxon>
        <taxon>Metazoa</taxon>
        <taxon>Ecdysozoa</taxon>
        <taxon>Arthropoda</taxon>
        <taxon>Hexapoda</taxon>
        <taxon>Insecta</taxon>
        <taxon>Pterygota</taxon>
        <taxon>Neoptera</taxon>
        <taxon>Paraneoptera</taxon>
        <taxon>Thysanoptera</taxon>
        <taxon>Terebrantia</taxon>
        <taxon>Thripoidea</taxon>
        <taxon>Thripidae</taxon>
        <taxon>Thrips</taxon>
    </lineage>
</organism>
<gene>
    <name evidence="3" type="primary">LOC117641481</name>
</gene>
<dbReference type="CDD" id="cd02019">
    <property type="entry name" value="NK"/>
    <property type="match status" value="1"/>
</dbReference>
<evidence type="ECO:0000313" key="2">
    <source>
        <dbReference type="Proteomes" id="UP000515158"/>
    </source>
</evidence>
<dbReference type="InterPro" id="IPR027417">
    <property type="entry name" value="P-loop_NTPase"/>
</dbReference>